<evidence type="ECO:0000313" key="1">
    <source>
        <dbReference type="EMBL" id="KAL3959563.1"/>
    </source>
</evidence>
<dbReference type="Proteomes" id="UP001638806">
    <property type="component" value="Unassembled WGS sequence"/>
</dbReference>
<dbReference type="EMBL" id="JBGNUJ010000004">
    <property type="protein sequence ID" value="KAL3959563.1"/>
    <property type="molecule type" value="Genomic_DNA"/>
</dbReference>
<comment type="caution">
    <text evidence="1">The sequence shown here is derived from an EMBL/GenBank/DDBJ whole genome shotgun (WGS) entry which is preliminary data.</text>
</comment>
<name>A0ACC4DTX3_PURLI</name>
<gene>
    <name evidence="1" type="ORF">ACCO45_004680</name>
</gene>
<accession>A0ACC4DTX3</accession>
<evidence type="ECO:0000313" key="2">
    <source>
        <dbReference type="Proteomes" id="UP001638806"/>
    </source>
</evidence>
<protein>
    <submittedName>
        <fullName evidence="1">Uncharacterized protein</fullName>
    </submittedName>
</protein>
<sequence length="88" mass="9837">MLFQRLIVYSIVSWYTNVGSMAMDCAEGTKLKGVCQPPDILHGSGTCKVYGPWPNGEYISLPCDLYKPCTEPGQDCYWYKGTVDVDCE</sequence>
<reference evidence="1" key="1">
    <citation type="submission" date="2024-12" db="EMBL/GenBank/DDBJ databases">
        <title>Comparative genomics and development of molecular markers within Purpureocillium lilacinum and among Purpureocillium species.</title>
        <authorList>
            <person name="Yeh Z.-Y."/>
            <person name="Ni N.-T."/>
            <person name="Lo P.-H."/>
            <person name="Mushyakhwo K."/>
            <person name="Lin C.-F."/>
            <person name="Nai Y.-S."/>
        </authorList>
    </citation>
    <scope>NUCLEOTIDE SEQUENCE</scope>
    <source>
        <strain evidence="1">NCHU-NPUST-175</strain>
    </source>
</reference>
<organism evidence="1 2">
    <name type="scientific">Purpureocillium lilacinum</name>
    <name type="common">Paecilomyces lilacinus</name>
    <dbReference type="NCBI Taxonomy" id="33203"/>
    <lineage>
        <taxon>Eukaryota</taxon>
        <taxon>Fungi</taxon>
        <taxon>Dikarya</taxon>
        <taxon>Ascomycota</taxon>
        <taxon>Pezizomycotina</taxon>
        <taxon>Sordariomycetes</taxon>
        <taxon>Hypocreomycetidae</taxon>
        <taxon>Hypocreales</taxon>
        <taxon>Ophiocordycipitaceae</taxon>
        <taxon>Purpureocillium</taxon>
    </lineage>
</organism>
<proteinExistence type="predicted"/>
<keyword evidence="2" id="KW-1185">Reference proteome</keyword>